<proteinExistence type="predicted"/>
<dbReference type="GO" id="GO:0003677">
    <property type="term" value="F:DNA binding"/>
    <property type="evidence" value="ECO:0007669"/>
    <property type="project" value="InterPro"/>
</dbReference>
<gene>
    <name evidence="2" type="ORF">B7C51_02500</name>
</gene>
<dbReference type="GO" id="GO:0006313">
    <property type="term" value="P:DNA transposition"/>
    <property type="evidence" value="ECO:0007669"/>
    <property type="project" value="InterPro"/>
</dbReference>
<dbReference type="Proteomes" id="UP000192727">
    <property type="component" value="Chromosome"/>
</dbReference>
<dbReference type="InterPro" id="IPR003346">
    <property type="entry name" value="Transposase_20"/>
</dbReference>
<sequence length="119" mass="13296">MGHKLAATILTEIGDISSFDHAKKLVAFPGIDSNVLSSGKFTATRNRITKRGSTRLRRALYLPVLCGIRGAAKNQRIRAFYDKKRLEGKPHRIALIACTNKLLRIIFALLKNSVHYHPS</sequence>
<name>A0A1V0UP13_9BACL</name>
<dbReference type="Pfam" id="PF02371">
    <property type="entry name" value="Transposase_20"/>
    <property type="match status" value="1"/>
</dbReference>
<protein>
    <recommendedName>
        <fullName evidence="1">Transposase IS116/IS110/IS902 C-terminal domain-containing protein</fullName>
    </recommendedName>
</protein>
<dbReference type="EMBL" id="CP020557">
    <property type="protein sequence ID" value="ARF66914.1"/>
    <property type="molecule type" value="Genomic_DNA"/>
</dbReference>
<dbReference type="PANTHER" id="PTHR33055">
    <property type="entry name" value="TRANSPOSASE FOR INSERTION SEQUENCE ELEMENT IS1111A"/>
    <property type="match status" value="1"/>
</dbReference>
<dbReference type="PANTHER" id="PTHR33055:SF13">
    <property type="entry name" value="TRANSPOSASE"/>
    <property type="match status" value="1"/>
</dbReference>
<dbReference type="RefSeq" id="WP_083038487.1">
    <property type="nucleotide sequence ID" value="NZ_CP020557.1"/>
</dbReference>
<dbReference type="GO" id="GO:0004803">
    <property type="term" value="F:transposase activity"/>
    <property type="evidence" value="ECO:0007669"/>
    <property type="project" value="InterPro"/>
</dbReference>
<dbReference type="AlphaFoldDB" id="A0A1V0UP13"/>
<accession>A0A1V0UP13</accession>
<evidence type="ECO:0000259" key="1">
    <source>
        <dbReference type="Pfam" id="PF02371"/>
    </source>
</evidence>
<feature type="domain" description="Transposase IS116/IS110/IS902 C-terminal" evidence="1">
    <location>
        <begin position="1"/>
        <end position="81"/>
    </location>
</feature>
<evidence type="ECO:0000313" key="2">
    <source>
        <dbReference type="EMBL" id="ARF66914.1"/>
    </source>
</evidence>
<organism evidence="2 3">
    <name type="scientific">Paenibacillus larvae subsp. pulvifaciens</name>
    <dbReference type="NCBI Taxonomy" id="1477"/>
    <lineage>
        <taxon>Bacteria</taxon>
        <taxon>Bacillati</taxon>
        <taxon>Bacillota</taxon>
        <taxon>Bacilli</taxon>
        <taxon>Bacillales</taxon>
        <taxon>Paenibacillaceae</taxon>
        <taxon>Paenibacillus</taxon>
    </lineage>
</organism>
<reference evidence="2 3" key="1">
    <citation type="submission" date="2017-03" db="EMBL/GenBank/DDBJ databases">
        <title>Paenibacillus larvae genome sequencing.</title>
        <authorList>
            <person name="Dingman D.W."/>
        </authorList>
    </citation>
    <scope>NUCLEOTIDE SEQUENCE [LARGE SCALE GENOMIC DNA]</scope>
    <source>
        <strain evidence="2 3">SAG 10367</strain>
    </source>
</reference>
<dbReference type="InterPro" id="IPR047650">
    <property type="entry name" value="Transpos_IS110"/>
</dbReference>
<evidence type="ECO:0000313" key="3">
    <source>
        <dbReference type="Proteomes" id="UP000192727"/>
    </source>
</evidence>